<accession>A0A4R6ATC0</accession>
<keyword evidence="6 8" id="KW-1133">Transmembrane helix</keyword>
<evidence type="ECO:0000256" key="2">
    <source>
        <dbReference type="ARBA" id="ARBA00009212"/>
    </source>
</evidence>
<gene>
    <name evidence="9" type="ORF">E2L05_12500</name>
</gene>
<dbReference type="Proteomes" id="UP000294562">
    <property type="component" value="Unassembled WGS sequence"/>
</dbReference>
<comment type="similarity">
    <text evidence="2">Belongs to the CPA3 antiporters (TC 2.A.63) subunit F family.</text>
</comment>
<dbReference type="GO" id="GO:0005886">
    <property type="term" value="C:plasma membrane"/>
    <property type="evidence" value="ECO:0007669"/>
    <property type="project" value="UniProtKB-SubCell"/>
</dbReference>
<evidence type="ECO:0000256" key="7">
    <source>
        <dbReference type="ARBA" id="ARBA00023136"/>
    </source>
</evidence>
<organism evidence="9 10">
    <name type="scientific">Meridianimarinicoccus aquatilis</name>
    <dbReference type="NCBI Taxonomy" id="2552766"/>
    <lineage>
        <taxon>Bacteria</taxon>
        <taxon>Pseudomonadati</taxon>
        <taxon>Pseudomonadota</taxon>
        <taxon>Alphaproteobacteria</taxon>
        <taxon>Rhodobacterales</taxon>
        <taxon>Paracoccaceae</taxon>
        <taxon>Meridianimarinicoccus</taxon>
    </lineage>
</organism>
<dbReference type="OrthoDB" id="9800226at2"/>
<dbReference type="AlphaFoldDB" id="A0A4R6ATC0"/>
<dbReference type="EMBL" id="SMZO01000027">
    <property type="protein sequence ID" value="TDL86915.1"/>
    <property type="molecule type" value="Genomic_DNA"/>
</dbReference>
<proteinExistence type="inferred from homology"/>
<keyword evidence="3" id="KW-0813">Transport</keyword>
<evidence type="ECO:0000313" key="9">
    <source>
        <dbReference type="EMBL" id="TDL86915.1"/>
    </source>
</evidence>
<feature type="transmembrane region" description="Helical" evidence="8">
    <location>
        <begin position="57"/>
        <end position="78"/>
    </location>
</feature>
<evidence type="ECO:0000256" key="3">
    <source>
        <dbReference type="ARBA" id="ARBA00022448"/>
    </source>
</evidence>
<comment type="caution">
    <text evidence="9">The sequence shown here is derived from an EMBL/GenBank/DDBJ whole genome shotgun (WGS) entry which is preliminary data.</text>
</comment>
<keyword evidence="4" id="KW-1003">Cell membrane</keyword>
<evidence type="ECO:0000256" key="6">
    <source>
        <dbReference type="ARBA" id="ARBA00022989"/>
    </source>
</evidence>
<reference evidence="9 10" key="1">
    <citation type="submission" date="2019-03" db="EMBL/GenBank/DDBJ databases">
        <title>Rhodobacteraceae bacterium SM1902, a new member of the family Rhodobacteraceae isolated from Yantai.</title>
        <authorList>
            <person name="Sun Y."/>
        </authorList>
    </citation>
    <scope>NUCLEOTIDE SEQUENCE [LARGE SCALE GENOMIC DNA]</scope>
    <source>
        <strain evidence="9 10">SM1902</strain>
    </source>
</reference>
<sequence length="83" mass="8292">MIMEMLAFCTLLATLGAVPRLISGPTGADRIAAAQLAGTGTVATLVLLGTANGVPGYFDIALVFAALSAVAGVAFVALRRRGS</sequence>
<protein>
    <submittedName>
        <fullName evidence="9">pH regulation protein F</fullName>
    </submittedName>
</protein>
<comment type="subcellular location">
    <subcellularLocation>
        <location evidence="1">Cell membrane</location>
        <topology evidence="1">Multi-pass membrane protein</topology>
    </subcellularLocation>
</comment>
<dbReference type="GO" id="GO:0015385">
    <property type="term" value="F:sodium:proton antiporter activity"/>
    <property type="evidence" value="ECO:0007669"/>
    <property type="project" value="TreeGrafter"/>
</dbReference>
<dbReference type="PANTHER" id="PTHR34702">
    <property type="entry name" value="NA(+)/H(+) ANTIPORTER SUBUNIT F1"/>
    <property type="match status" value="1"/>
</dbReference>
<keyword evidence="5 8" id="KW-0812">Transmembrane</keyword>
<keyword evidence="7 8" id="KW-0472">Membrane</keyword>
<dbReference type="PANTHER" id="PTHR34702:SF1">
    <property type="entry name" value="NA(+)_H(+) ANTIPORTER SUBUNIT F"/>
    <property type="match status" value="1"/>
</dbReference>
<name>A0A4R6ATC0_9RHOB</name>
<dbReference type="RefSeq" id="WP_133343247.1">
    <property type="nucleotide sequence ID" value="NZ_SMZO01000027.1"/>
</dbReference>
<keyword evidence="10" id="KW-1185">Reference proteome</keyword>
<dbReference type="Pfam" id="PF04066">
    <property type="entry name" value="MrpF_PhaF"/>
    <property type="match status" value="1"/>
</dbReference>
<dbReference type="InterPro" id="IPR007208">
    <property type="entry name" value="MrpF/PhaF-like"/>
</dbReference>
<evidence type="ECO:0000256" key="1">
    <source>
        <dbReference type="ARBA" id="ARBA00004651"/>
    </source>
</evidence>
<evidence type="ECO:0000256" key="8">
    <source>
        <dbReference type="SAM" id="Phobius"/>
    </source>
</evidence>
<evidence type="ECO:0000256" key="4">
    <source>
        <dbReference type="ARBA" id="ARBA00022475"/>
    </source>
</evidence>
<evidence type="ECO:0000313" key="10">
    <source>
        <dbReference type="Proteomes" id="UP000294562"/>
    </source>
</evidence>
<evidence type="ECO:0000256" key="5">
    <source>
        <dbReference type="ARBA" id="ARBA00022692"/>
    </source>
</evidence>